<reference evidence="2 4" key="2">
    <citation type="submission" date="2019-07" db="EMBL/GenBank/DDBJ databases">
        <title>Whole genome shotgun sequence of Acetobacter cibinongensis NBRC 16605.</title>
        <authorList>
            <person name="Hosoyama A."/>
            <person name="Uohara A."/>
            <person name="Ohji S."/>
            <person name="Ichikawa N."/>
        </authorList>
    </citation>
    <scope>NUCLEOTIDE SEQUENCE [LARGE SCALE GENOMIC DNA]</scope>
    <source>
        <strain evidence="2 4">NBRC 16605</strain>
    </source>
</reference>
<name>A0A0D6N276_9PROT</name>
<accession>A0A6N3SSS1</accession>
<sequence length="146" mass="15350">MLDRSAILSRIPHQGASCLLDTCLAWSATTLHATSRAHCDSHNPLRRNGQLGPIVGAEIAMQAAALHGTLTGETSSPPGYLAALRDVVIACDRLDNPAYGTLHIHVSKEHGMAGGLAYAFSVTAEDGTLLVKGRGTVVLRQETELA</sequence>
<evidence type="ECO:0000313" key="3">
    <source>
        <dbReference type="Proteomes" id="UP000032671"/>
    </source>
</evidence>
<keyword evidence="1" id="KW-0808">Transferase</keyword>
<dbReference type="EMBL" id="BJVU01000008">
    <property type="protein sequence ID" value="GEL59328.1"/>
    <property type="molecule type" value="Genomic_DNA"/>
</dbReference>
<protein>
    <submittedName>
        <fullName evidence="1 2">Phosphotransferase</fullName>
    </submittedName>
</protein>
<proteinExistence type="predicted"/>
<dbReference type="GO" id="GO:0016740">
    <property type="term" value="F:transferase activity"/>
    <property type="evidence" value="ECO:0007669"/>
    <property type="project" value="UniProtKB-KW"/>
</dbReference>
<accession>A0A0D6N276</accession>
<dbReference type="Pfam" id="PF22817">
    <property type="entry name" value="ApeP-like"/>
    <property type="match status" value="1"/>
</dbReference>
<evidence type="ECO:0000313" key="1">
    <source>
        <dbReference type="EMBL" id="GAN59805.1"/>
    </source>
</evidence>
<reference evidence="1 3" key="1">
    <citation type="submission" date="2012-11" db="EMBL/GenBank/DDBJ databases">
        <title>Whole genome sequence of Acetobacter cibinongensis 4H-1.</title>
        <authorList>
            <person name="Azuma Y."/>
            <person name="Higashiura N."/>
            <person name="Hirakawa H."/>
            <person name="Matsushita K."/>
        </authorList>
    </citation>
    <scope>NUCLEOTIDE SEQUENCE [LARGE SCALE GENOMIC DNA]</scope>
    <source>
        <strain evidence="1 3">4H-1</strain>
    </source>
</reference>
<gene>
    <name evidence="1" type="ORF">Abci_007_208</name>
    <name evidence="2" type="ORF">ACI01nite_19300</name>
</gene>
<dbReference type="EMBL" id="BAMV01000007">
    <property type="protein sequence ID" value="GAN59805.1"/>
    <property type="molecule type" value="Genomic_DNA"/>
</dbReference>
<dbReference type="InterPro" id="IPR016776">
    <property type="entry name" value="ApeP-like_dehydratase"/>
</dbReference>
<evidence type="ECO:0000313" key="4">
    <source>
        <dbReference type="Proteomes" id="UP000321891"/>
    </source>
</evidence>
<keyword evidence="4" id="KW-1185">Reference proteome</keyword>
<evidence type="ECO:0000313" key="2">
    <source>
        <dbReference type="EMBL" id="GEL59328.1"/>
    </source>
</evidence>
<organism evidence="1 3">
    <name type="scientific">Acetobacter cibinongensis</name>
    <dbReference type="NCBI Taxonomy" id="146475"/>
    <lineage>
        <taxon>Bacteria</taxon>
        <taxon>Pseudomonadati</taxon>
        <taxon>Pseudomonadota</taxon>
        <taxon>Alphaproteobacteria</taxon>
        <taxon>Acetobacterales</taxon>
        <taxon>Acetobacteraceae</taxon>
        <taxon>Acetobacter</taxon>
    </lineage>
</organism>
<dbReference type="SUPFAM" id="SSF54637">
    <property type="entry name" value="Thioesterase/thiol ester dehydrase-isomerase"/>
    <property type="match status" value="1"/>
</dbReference>
<dbReference type="Proteomes" id="UP000032671">
    <property type="component" value="Unassembled WGS sequence"/>
</dbReference>
<dbReference type="InterPro" id="IPR029069">
    <property type="entry name" value="HotDog_dom_sf"/>
</dbReference>
<dbReference type="STRING" id="1231339.Abci_007_208"/>
<dbReference type="RefSeq" id="WP_048837853.1">
    <property type="nucleotide sequence ID" value="NZ_BAMV01000007.1"/>
</dbReference>
<dbReference type="Proteomes" id="UP000321891">
    <property type="component" value="Unassembled WGS sequence"/>
</dbReference>
<comment type="caution">
    <text evidence="1">The sequence shown here is derived from an EMBL/GenBank/DDBJ whole genome shotgun (WGS) entry which is preliminary data.</text>
</comment>
<dbReference type="AlphaFoldDB" id="A0A0D6N276"/>